<accession>A0A3A1Y832</accession>
<sequence length="276" mass="31845">MTIIRNPDLLNHEYTFNENLKDRPTLVLIHGLMGDLQNLGMIGRHFADRFNILRVDLVNHGHSFYRNQMEYSEMAADVLKVVSHYGIKEIIPVGHSMGGKVSMRISFDYPDYCRGLVVLDMAPVIYGKRGHDDIFYAINQVIANNCTEREECRDILKANLDNPGVINFLLKSFTNEEPHKFLFNALILEREYDHIGIWQESVYAGPSAFIYGGDSPYVDQERQLAIPRQFPRSKLYCVEGATHWLHAEQPRTVFKYMEVFFEDNGLLPVDSNLEIN</sequence>
<evidence type="ECO:0000256" key="1">
    <source>
        <dbReference type="ARBA" id="ARBA00022801"/>
    </source>
</evidence>
<evidence type="ECO:0000259" key="2">
    <source>
        <dbReference type="Pfam" id="PF00561"/>
    </source>
</evidence>
<reference evidence="3 4" key="1">
    <citation type="submission" date="2017-08" db="EMBL/GenBank/DDBJ databases">
        <title>Reclassification of Bisgaard taxon 37 and 44.</title>
        <authorList>
            <person name="Christensen H."/>
        </authorList>
    </citation>
    <scope>NUCLEOTIDE SEQUENCE [LARGE SCALE GENOMIC DNA]</scope>
    <source>
        <strain evidence="3 4">B96_3</strain>
    </source>
</reference>
<evidence type="ECO:0000313" key="4">
    <source>
        <dbReference type="Proteomes" id="UP000265691"/>
    </source>
</evidence>
<protein>
    <recommendedName>
        <fullName evidence="2">AB hydrolase-1 domain-containing protein</fullName>
    </recommendedName>
</protein>
<dbReference type="Proteomes" id="UP000265691">
    <property type="component" value="Unassembled WGS sequence"/>
</dbReference>
<dbReference type="OrthoDB" id="9808398at2"/>
<feature type="domain" description="AB hydrolase-1" evidence="2">
    <location>
        <begin position="24"/>
        <end position="120"/>
    </location>
</feature>
<dbReference type="PANTHER" id="PTHR46118">
    <property type="entry name" value="PROTEIN ABHD11"/>
    <property type="match status" value="1"/>
</dbReference>
<proteinExistence type="predicted"/>
<gene>
    <name evidence="3" type="ORF">CKF54_00210</name>
</gene>
<dbReference type="RefSeq" id="WP_119524179.1">
    <property type="nucleotide sequence ID" value="NZ_NRHC01000002.1"/>
</dbReference>
<dbReference type="PANTHER" id="PTHR46118:SF4">
    <property type="entry name" value="PROTEIN ABHD11"/>
    <property type="match status" value="1"/>
</dbReference>
<dbReference type="InterPro" id="IPR029058">
    <property type="entry name" value="AB_hydrolase_fold"/>
</dbReference>
<name>A0A3A1Y832_9GAMM</name>
<dbReference type="GO" id="GO:0016787">
    <property type="term" value="F:hydrolase activity"/>
    <property type="evidence" value="ECO:0007669"/>
    <property type="project" value="UniProtKB-KW"/>
</dbReference>
<comment type="caution">
    <text evidence="3">The sequence shown here is derived from an EMBL/GenBank/DDBJ whole genome shotgun (WGS) entry which is preliminary data.</text>
</comment>
<dbReference type="EMBL" id="NRHC01000002">
    <property type="protein sequence ID" value="RIY34453.1"/>
    <property type="molecule type" value="Genomic_DNA"/>
</dbReference>
<keyword evidence="4" id="KW-1185">Reference proteome</keyword>
<dbReference type="Pfam" id="PF00561">
    <property type="entry name" value="Abhydrolase_1"/>
    <property type="match status" value="1"/>
</dbReference>
<dbReference type="SUPFAM" id="SSF53474">
    <property type="entry name" value="alpha/beta-Hydrolases"/>
    <property type="match status" value="1"/>
</dbReference>
<dbReference type="AlphaFoldDB" id="A0A3A1Y832"/>
<organism evidence="3 4">
    <name type="scientific">Psittacicella hinzii</name>
    <dbReference type="NCBI Taxonomy" id="2028575"/>
    <lineage>
        <taxon>Bacteria</taxon>
        <taxon>Pseudomonadati</taxon>
        <taxon>Pseudomonadota</taxon>
        <taxon>Gammaproteobacteria</taxon>
        <taxon>Pasteurellales</taxon>
        <taxon>Psittacicellaceae</taxon>
        <taxon>Psittacicella</taxon>
    </lineage>
</organism>
<dbReference type="InterPro" id="IPR000073">
    <property type="entry name" value="AB_hydrolase_1"/>
</dbReference>
<dbReference type="Gene3D" id="3.40.50.1820">
    <property type="entry name" value="alpha/beta hydrolase"/>
    <property type="match status" value="1"/>
</dbReference>
<evidence type="ECO:0000313" key="3">
    <source>
        <dbReference type="EMBL" id="RIY34453.1"/>
    </source>
</evidence>
<keyword evidence="1" id="KW-0378">Hydrolase</keyword>